<sequence length="106" mass="11379">MGDRRTRLHRSRTARSRAGGGREGNIVAARRAILSAADALFYEDGVAATGLQAVAAAADVTRRTLYYHFATKEALVAEYLRRRDVSGRALVENAAGIEAVFDALGT</sequence>
<feature type="DNA-binding region" description="H-T-H motif" evidence="2">
    <location>
        <begin position="50"/>
        <end position="69"/>
    </location>
</feature>
<evidence type="ECO:0000313" key="6">
    <source>
        <dbReference type="Proteomes" id="UP001317532"/>
    </source>
</evidence>
<name>A0AAN2CAA0_UNVUL</name>
<feature type="region of interest" description="Disordered" evidence="3">
    <location>
        <begin position="1"/>
        <end position="22"/>
    </location>
</feature>
<dbReference type="EMBL" id="AP025523">
    <property type="protein sequence ID" value="BDE07440.1"/>
    <property type="molecule type" value="Genomic_DNA"/>
</dbReference>
<dbReference type="PANTHER" id="PTHR30055">
    <property type="entry name" value="HTH-TYPE TRANSCRIPTIONAL REGULATOR RUTR"/>
    <property type="match status" value="1"/>
</dbReference>
<dbReference type="Gene3D" id="1.10.357.10">
    <property type="entry name" value="Tetracycline Repressor, domain 2"/>
    <property type="match status" value="1"/>
</dbReference>
<protein>
    <recommendedName>
        <fullName evidence="4">HTH tetR-type domain-containing protein</fullName>
    </recommendedName>
</protein>
<keyword evidence="6" id="KW-1185">Reference proteome</keyword>
<dbReference type="PROSITE" id="PS50977">
    <property type="entry name" value="HTH_TETR_2"/>
    <property type="match status" value="1"/>
</dbReference>
<evidence type="ECO:0000256" key="1">
    <source>
        <dbReference type="ARBA" id="ARBA00023125"/>
    </source>
</evidence>
<proteinExistence type="predicted"/>
<dbReference type="Proteomes" id="UP001317532">
    <property type="component" value="Chromosome"/>
</dbReference>
<accession>A0AAN2CAA0</accession>
<dbReference type="SUPFAM" id="SSF46689">
    <property type="entry name" value="Homeodomain-like"/>
    <property type="match status" value="1"/>
</dbReference>
<evidence type="ECO:0000313" key="5">
    <source>
        <dbReference type="EMBL" id="BDE07440.1"/>
    </source>
</evidence>
<dbReference type="Pfam" id="PF00440">
    <property type="entry name" value="TetR_N"/>
    <property type="match status" value="1"/>
</dbReference>
<organism evidence="5 6">
    <name type="scientific">Vulcanimicrobium alpinum</name>
    <dbReference type="NCBI Taxonomy" id="3016050"/>
    <lineage>
        <taxon>Bacteria</taxon>
        <taxon>Bacillati</taxon>
        <taxon>Vulcanimicrobiota</taxon>
        <taxon>Vulcanimicrobiia</taxon>
        <taxon>Vulcanimicrobiales</taxon>
        <taxon>Vulcanimicrobiaceae</taxon>
        <taxon>Vulcanimicrobium</taxon>
    </lineage>
</organism>
<evidence type="ECO:0000256" key="3">
    <source>
        <dbReference type="SAM" id="MobiDB-lite"/>
    </source>
</evidence>
<dbReference type="InterPro" id="IPR050109">
    <property type="entry name" value="HTH-type_TetR-like_transc_reg"/>
</dbReference>
<keyword evidence="1 2" id="KW-0238">DNA-binding</keyword>
<dbReference type="PRINTS" id="PR00455">
    <property type="entry name" value="HTHTETR"/>
</dbReference>
<dbReference type="GO" id="GO:0003700">
    <property type="term" value="F:DNA-binding transcription factor activity"/>
    <property type="evidence" value="ECO:0007669"/>
    <property type="project" value="TreeGrafter"/>
</dbReference>
<dbReference type="InterPro" id="IPR009057">
    <property type="entry name" value="Homeodomain-like_sf"/>
</dbReference>
<dbReference type="InterPro" id="IPR001647">
    <property type="entry name" value="HTH_TetR"/>
</dbReference>
<dbReference type="PANTHER" id="PTHR30055:SF200">
    <property type="entry name" value="HTH-TYPE TRANSCRIPTIONAL REPRESSOR BDCR"/>
    <property type="match status" value="1"/>
</dbReference>
<dbReference type="KEGG" id="vab:WPS_27160"/>
<evidence type="ECO:0000256" key="2">
    <source>
        <dbReference type="PROSITE-ProRule" id="PRU00335"/>
    </source>
</evidence>
<dbReference type="RefSeq" id="WP_317995032.1">
    <property type="nucleotide sequence ID" value="NZ_AP025523.1"/>
</dbReference>
<evidence type="ECO:0000259" key="4">
    <source>
        <dbReference type="PROSITE" id="PS50977"/>
    </source>
</evidence>
<gene>
    <name evidence="5" type="ORF">WPS_27160</name>
</gene>
<dbReference type="GO" id="GO:0000976">
    <property type="term" value="F:transcription cis-regulatory region binding"/>
    <property type="evidence" value="ECO:0007669"/>
    <property type="project" value="TreeGrafter"/>
</dbReference>
<feature type="compositionally biased region" description="Basic residues" evidence="3">
    <location>
        <begin position="1"/>
        <end position="15"/>
    </location>
</feature>
<feature type="domain" description="HTH tetR-type" evidence="4">
    <location>
        <begin position="27"/>
        <end position="87"/>
    </location>
</feature>
<reference evidence="5 6" key="1">
    <citation type="journal article" date="2022" name="ISME Commun">
        <title>Vulcanimicrobium alpinus gen. nov. sp. nov., the first cultivated representative of the candidate phylum 'Eremiobacterota', is a metabolically versatile aerobic anoxygenic phototroph.</title>
        <authorList>
            <person name="Yabe S."/>
            <person name="Muto K."/>
            <person name="Abe K."/>
            <person name="Yokota A."/>
            <person name="Staudigel H."/>
            <person name="Tebo B.M."/>
        </authorList>
    </citation>
    <scope>NUCLEOTIDE SEQUENCE [LARGE SCALE GENOMIC DNA]</scope>
    <source>
        <strain evidence="5 6">WC8-2</strain>
    </source>
</reference>
<dbReference type="AlphaFoldDB" id="A0AAN2CAA0"/>